<comment type="similarity">
    <text evidence="6">Belongs to the Vsr family.</text>
</comment>
<comment type="caution">
    <text evidence="8">The sequence shown here is derived from an EMBL/GenBank/DDBJ whole genome shotgun (WGS) entry which is preliminary data.</text>
</comment>
<evidence type="ECO:0000256" key="5">
    <source>
        <dbReference type="ARBA" id="ARBA00023204"/>
    </source>
</evidence>
<evidence type="ECO:0000256" key="4">
    <source>
        <dbReference type="ARBA" id="ARBA00022801"/>
    </source>
</evidence>
<evidence type="ECO:0000256" key="2">
    <source>
        <dbReference type="ARBA" id="ARBA00022759"/>
    </source>
</evidence>
<protein>
    <submittedName>
        <fullName evidence="8">Very short patch repair endonuclease</fullName>
    </submittedName>
</protein>
<evidence type="ECO:0000256" key="1">
    <source>
        <dbReference type="ARBA" id="ARBA00022722"/>
    </source>
</evidence>
<keyword evidence="4" id="KW-0378">Hydrolase</keyword>
<dbReference type="InterPro" id="IPR011335">
    <property type="entry name" value="Restrct_endonuc-II-like"/>
</dbReference>
<dbReference type="Gene3D" id="3.40.960.10">
    <property type="entry name" value="VSR Endonuclease"/>
    <property type="match status" value="1"/>
</dbReference>
<evidence type="ECO:0000256" key="7">
    <source>
        <dbReference type="SAM" id="MobiDB-lite"/>
    </source>
</evidence>
<evidence type="ECO:0000256" key="6">
    <source>
        <dbReference type="ARBA" id="ARBA00029466"/>
    </source>
</evidence>
<gene>
    <name evidence="8" type="ORF">ACFQV2_03280</name>
</gene>
<keyword evidence="1" id="KW-0540">Nuclease</keyword>
<dbReference type="EMBL" id="JBHTEY010000004">
    <property type="protein sequence ID" value="MFC7612809.1"/>
    <property type="molecule type" value="Genomic_DNA"/>
</dbReference>
<feature type="region of interest" description="Disordered" evidence="7">
    <location>
        <begin position="1"/>
        <end position="20"/>
    </location>
</feature>
<proteinExistence type="inferred from homology"/>
<keyword evidence="9" id="KW-1185">Reference proteome</keyword>
<dbReference type="SUPFAM" id="SSF52980">
    <property type="entry name" value="Restriction endonuclease-like"/>
    <property type="match status" value="1"/>
</dbReference>
<name>A0ABW2TI49_9PSEU</name>
<dbReference type="Pfam" id="PF03852">
    <property type="entry name" value="Vsr"/>
    <property type="match status" value="1"/>
</dbReference>
<accession>A0ABW2TI49</accession>
<organism evidence="8 9">
    <name type="scientific">Actinokineospora soli</name>
    <dbReference type="NCBI Taxonomy" id="1048753"/>
    <lineage>
        <taxon>Bacteria</taxon>
        <taxon>Bacillati</taxon>
        <taxon>Actinomycetota</taxon>
        <taxon>Actinomycetes</taxon>
        <taxon>Pseudonocardiales</taxon>
        <taxon>Pseudonocardiaceae</taxon>
        <taxon>Actinokineospora</taxon>
    </lineage>
</organism>
<dbReference type="GO" id="GO:0004519">
    <property type="term" value="F:endonuclease activity"/>
    <property type="evidence" value="ECO:0007669"/>
    <property type="project" value="UniProtKB-KW"/>
</dbReference>
<keyword evidence="5" id="KW-0234">DNA repair</keyword>
<reference evidence="9" key="1">
    <citation type="journal article" date="2019" name="Int. J. Syst. Evol. Microbiol.">
        <title>The Global Catalogue of Microorganisms (GCM) 10K type strain sequencing project: providing services to taxonomists for standard genome sequencing and annotation.</title>
        <authorList>
            <consortium name="The Broad Institute Genomics Platform"/>
            <consortium name="The Broad Institute Genome Sequencing Center for Infectious Disease"/>
            <person name="Wu L."/>
            <person name="Ma J."/>
        </authorList>
    </citation>
    <scope>NUCLEOTIDE SEQUENCE [LARGE SCALE GENOMIC DNA]</scope>
    <source>
        <strain evidence="9">JCM 17695</strain>
    </source>
</reference>
<dbReference type="InterPro" id="IPR004603">
    <property type="entry name" value="DNA_mismatch_endonuc_vsr"/>
</dbReference>
<keyword evidence="3" id="KW-0227">DNA damage</keyword>
<sequence length="147" mass="17124">MDTTDAVRKRMSDQKSRDTGTELALRRALHALGLRYRVHQRPVPGVRREADVVFTRARVAVFVDGCFWHGCPDHATWPKNNAEFWRTKIEANRTRDRDTDARLAAQGWRVVRVWEHEDPTTAATRVQRALTSDDDIMRRRYPDDAII</sequence>
<dbReference type="NCBIfam" id="TIGR00632">
    <property type="entry name" value="vsr"/>
    <property type="match status" value="1"/>
</dbReference>
<evidence type="ECO:0000256" key="3">
    <source>
        <dbReference type="ARBA" id="ARBA00022763"/>
    </source>
</evidence>
<evidence type="ECO:0000313" key="9">
    <source>
        <dbReference type="Proteomes" id="UP001596512"/>
    </source>
</evidence>
<keyword evidence="2 8" id="KW-0255">Endonuclease</keyword>
<dbReference type="CDD" id="cd00221">
    <property type="entry name" value="Vsr"/>
    <property type="match status" value="1"/>
</dbReference>
<evidence type="ECO:0000313" key="8">
    <source>
        <dbReference type="EMBL" id="MFC7612809.1"/>
    </source>
</evidence>
<dbReference type="Proteomes" id="UP001596512">
    <property type="component" value="Unassembled WGS sequence"/>
</dbReference>